<evidence type="ECO:0000256" key="1">
    <source>
        <dbReference type="SAM" id="Phobius"/>
    </source>
</evidence>
<dbReference type="EMBL" id="QJJM01000001">
    <property type="protein sequence ID" value="PXW79087.1"/>
    <property type="molecule type" value="Genomic_DNA"/>
</dbReference>
<dbReference type="Proteomes" id="UP000248014">
    <property type="component" value="Unassembled WGS sequence"/>
</dbReference>
<comment type="caution">
    <text evidence="2">The sequence shown here is derived from an EMBL/GenBank/DDBJ whole genome shotgun (WGS) entry which is preliminary data.</text>
</comment>
<keyword evidence="3" id="KW-1185">Reference proteome</keyword>
<organism evidence="2 3">
    <name type="scientific">Blastomonas natatoria</name>
    <dbReference type="NCBI Taxonomy" id="34015"/>
    <lineage>
        <taxon>Bacteria</taxon>
        <taxon>Pseudomonadati</taxon>
        <taxon>Pseudomonadota</taxon>
        <taxon>Alphaproteobacteria</taxon>
        <taxon>Sphingomonadales</taxon>
        <taxon>Sphingomonadaceae</taxon>
        <taxon>Blastomonas</taxon>
    </lineage>
</organism>
<keyword evidence="1" id="KW-0472">Membrane</keyword>
<feature type="transmembrane region" description="Helical" evidence="1">
    <location>
        <begin position="6"/>
        <end position="24"/>
    </location>
</feature>
<proteinExistence type="predicted"/>
<dbReference type="AlphaFoldDB" id="A0A2V3VBK5"/>
<reference evidence="2 3" key="1">
    <citation type="submission" date="2018-05" db="EMBL/GenBank/DDBJ databases">
        <title>Genomic Encyclopedia of Type Strains, Phase IV (KMG-IV): sequencing the most valuable type-strain genomes for metagenomic binning, comparative biology and taxonomic classification.</title>
        <authorList>
            <person name="Goeker M."/>
        </authorList>
    </citation>
    <scope>NUCLEOTIDE SEQUENCE [LARGE SCALE GENOMIC DNA]</scope>
    <source>
        <strain evidence="2 3">DSM 3183</strain>
    </source>
</reference>
<dbReference type="RefSeq" id="WP_146215263.1">
    <property type="nucleotide sequence ID" value="NZ_QJJM01000001.1"/>
</dbReference>
<sequence length="85" mass="9198">MSPDNLFISFMSISLASVFLALIIGTRGDEIRKIATAIGQESGGLTKRKATRIAAVERKTAIADEAMTARARGERFVPPRDYRGG</sequence>
<accession>A0A2V3VBK5</accession>
<evidence type="ECO:0000313" key="2">
    <source>
        <dbReference type="EMBL" id="PXW79087.1"/>
    </source>
</evidence>
<keyword evidence="1" id="KW-1133">Transmembrane helix</keyword>
<name>A0A2V3VBK5_9SPHN</name>
<protein>
    <submittedName>
        <fullName evidence="2">Uncharacterized protein</fullName>
    </submittedName>
</protein>
<evidence type="ECO:0000313" key="3">
    <source>
        <dbReference type="Proteomes" id="UP000248014"/>
    </source>
</evidence>
<gene>
    <name evidence="2" type="ORF">C7451_101149</name>
</gene>
<dbReference type="OrthoDB" id="7595445at2"/>
<keyword evidence="1" id="KW-0812">Transmembrane</keyword>